<evidence type="ECO:0000256" key="1">
    <source>
        <dbReference type="ARBA" id="ARBA00022801"/>
    </source>
</evidence>
<dbReference type="PROSITE" id="PS51462">
    <property type="entry name" value="NUDIX"/>
    <property type="match status" value="1"/>
</dbReference>
<gene>
    <name evidence="3" type="ORF">KC717_04470</name>
</gene>
<dbReference type="PANTHER" id="PTHR43736:SF1">
    <property type="entry name" value="DIHYDRONEOPTERIN TRIPHOSPHATE DIPHOSPHATASE"/>
    <property type="match status" value="1"/>
</dbReference>
<organism evidence="3 4">
    <name type="scientific">Candidatus Dojkabacteria bacterium</name>
    <dbReference type="NCBI Taxonomy" id="2099670"/>
    <lineage>
        <taxon>Bacteria</taxon>
        <taxon>Candidatus Dojkabacteria</taxon>
    </lineage>
</organism>
<dbReference type="Gene3D" id="3.90.79.10">
    <property type="entry name" value="Nucleoside Triphosphate Pyrophosphohydrolase"/>
    <property type="match status" value="1"/>
</dbReference>
<dbReference type="EMBL" id="JAGQLH010000052">
    <property type="protein sequence ID" value="MCA9385875.1"/>
    <property type="molecule type" value="Genomic_DNA"/>
</dbReference>
<dbReference type="InterPro" id="IPR020084">
    <property type="entry name" value="NUDIX_hydrolase_CS"/>
</dbReference>
<dbReference type="InterPro" id="IPR015797">
    <property type="entry name" value="NUDIX_hydrolase-like_dom_sf"/>
</dbReference>
<dbReference type="PANTHER" id="PTHR43736">
    <property type="entry name" value="ADP-RIBOSE PYROPHOSPHATASE"/>
    <property type="match status" value="1"/>
</dbReference>
<dbReference type="GO" id="GO:0016787">
    <property type="term" value="F:hydrolase activity"/>
    <property type="evidence" value="ECO:0007669"/>
    <property type="project" value="UniProtKB-KW"/>
</dbReference>
<dbReference type="SUPFAM" id="SSF55811">
    <property type="entry name" value="Nudix"/>
    <property type="match status" value="1"/>
</dbReference>
<reference evidence="3" key="1">
    <citation type="submission" date="2020-04" db="EMBL/GenBank/DDBJ databases">
        <authorList>
            <person name="Zhang T."/>
        </authorList>
    </citation>
    <scope>NUCLEOTIDE SEQUENCE</scope>
    <source>
        <strain evidence="3">HKST-UBA11</strain>
    </source>
</reference>
<feature type="domain" description="Nudix hydrolase" evidence="2">
    <location>
        <begin position="6"/>
        <end position="143"/>
    </location>
</feature>
<dbReference type="AlphaFoldDB" id="A0A955L8Y5"/>
<name>A0A955L8Y5_9BACT</name>
<dbReference type="Proteomes" id="UP000754563">
    <property type="component" value="Unassembled WGS sequence"/>
</dbReference>
<evidence type="ECO:0000313" key="3">
    <source>
        <dbReference type="EMBL" id="MCA9385875.1"/>
    </source>
</evidence>
<reference evidence="3" key="2">
    <citation type="journal article" date="2021" name="Microbiome">
        <title>Successional dynamics and alternative stable states in a saline activated sludge microbial community over 9 years.</title>
        <authorList>
            <person name="Wang Y."/>
            <person name="Ye J."/>
            <person name="Ju F."/>
            <person name="Liu L."/>
            <person name="Boyd J.A."/>
            <person name="Deng Y."/>
            <person name="Parks D.H."/>
            <person name="Jiang X."/>
            <person name="Yin X."/>
            <person name="Woodcroft B.J."/>
            <person name="Tyson G.W."/>
            <person name="Hugenholtz P."/>
            <person name="Polz M.F."/>
            <person name="Zhang T."/>
        </authorList>
    </citation>
    <scope>NUCLEOTIDE SEQUENCE</scope>
    <source>
        <strain evidence="3">HKST-UBA11</strain>
    </source>
</reference>
<evidence type="ECO:0000259" key="2">
    <source>
        <dbReference type="PROSITE" id="PS51462"/>
    </source>
</evidence>
<dbReference type="InterPro" id="IPR000086">
    <property type="entry name" value="NUDIX_hydrolase_dom"/>
</dbReference>
<comment type="caution">
    <text evidence="3">The sequence shown here is derived from an EMBL/GenBank/DDBJ whole genome shotgun (WGS) entry which is preliminary data.</text>
</comment>
<protein>
    <submittedName>
        <fullName evidence="3">NUDIX hydrolase</fullName>
    </submittedName>
</protein>
<evidence type="ECO:0000313" key="4">
    <source>
        <dbReference type="Proteomes" id="UP000754563"/>
    </source>
</evidence>
<dbReference type="PROSITE" id="PS00893">
    <property type="entry name" value="NUDIX_BOX"/>
    <property type="match status" value="1"/>
</dbReference>
<dbReference type="Pfam" id="PF00293">
    <property type="entry name" value="NUDIX"/>
    <property type="match status" value="1"/>
</dbReference>
<keyword evidence="1 3" id="KW-0378">Hydrolase</keyword>
<sequence length="149" mass="17544">MSNFQSFHISVKGILVVKDEFLLLQDIWGATGRKTVDLPGGRVDTNEMIKNTLYRELLEEIGVDIKNVQCKIELFDYDQRVRYGIENYQVAELIHRVNLLESTKPKISLSEEHVDYFWVNPSTDLTEYEYTSEKQLLLFQKLQRELKNK</sequence>
<accession>A0A955L8Y5</accession>
<proteinExistence type="predicted"/>